<dbReference type="Gene3D" id="2.60.120.200">
    <property type="match status" value="2"/>
</dbReference>
<sequence length="698" mass="77139">MNVTLTPRWASSALQLSNNDYVDCGMPLVLSNLNSFTLEAWVNPANLIGFQSIVGNVDNAIGGQYQLFLSDGYVCAYVGIVPYLIQSPEPITVNEWHHLASTFDSDTSTLTLYVDGNAVAQSVFSGKLPKNGVNVLVGAVMQQSTPTWYLQGQLGRVMIWNSVRDTEAILNDSVQVNIYKATENEDLVFYVDFSVMPSVDSSGNNIPLSYKNDAQYSFNVPSVVLGNNGYVDCGSSPDYSIPDNLPYTIEGWFFPTSISNGTLISYGLNGSWEYKVSYSNNQITGQRNSDSLQIVSNDAVIPYSYYHFALTYDDTVKALSLYINGNLQCVDYFPSPVTSVPNGKVLVGAQYNNSGLPTSFFNGAIQNIRIWSVCLEQSEVFQWMRNDVVNDNRLISNYDFTVNPPIDSTDKAVLELIGSASQTLQQINVPVSEPYAQLGIPQSINAIYLNQDSEAPLPPPASTLFAKQPQLWSEDHKEESWSQFVEHMNITNDGSKKTKFREQFDSSYEKARKTIEDNPNLSKVFTRTDANGMTRIMHHGLRGDTLVYEGAIGAESDCMLWWIQFIFLLTVGFFQALGLLPTTGNIATRIYNLVRANATVMNALTSLTGKAITATSAIGLMGIIYRQGLMWTIIKFVLTSAGWYALFWILRKVIAIVTGLEAAAILAGFIVWASQLTILSLEYNTTCGLHAQQQPAMV</sequence>
<feature type="transmembrane region" description="Helical" evidence="3">
    <location>
        <begin position="559"/>
        <end position="580"/>
    </location>
</feature>
<dbReference type="AlphaFoldDB" id="A0A6V6Z1L5"/>
<dbReference type="EMBL" id="CAIJDP010000073">
    <property type="protein sequence ID" value="CAD0005667.1"/>
    <property type="molecule type" value="Genomic_DNA"/>
</dbReference>
<feature type="transmembrane region" description="Helical" evidence="3">
    <location>
        <begin position="653"/>
        <end position="673"/>
    </location>
</feature>
<protein>
    <recommendedName>
        <fullName evidence="4">LamG-like jellyroll fold domain-containing protein</fullName>
    </recommendedName>
</protein>
<keyword evidence="3" id="KW-0812">Transmembrane</keyword>
<gene>
    <name evidence="5" type="ORF">FLAT13_02889</name>
</gene>
<name>A0A6V6Z1L5_9FLAO</name>
<dbReference type="RefSeq" id="WP_180909345.1">
    <property type="nucleotide sequence ID" value="NZ_CAIJDP010000073.1"/>
</dbReference>
<evidence type="ECO:0000256" key="2">
    <source>
        <dbReference type="ARBA" id="ARBA00023157"/>
    </source>
</evidence>
<evidence type="ECO:0000313" key="6">
    <source>
        <dbReference type="Proteomes" id="UP000530060"/>
    </source>
</evidence>
<dbReference type="Proteomes" id="UP000530060">
    <property type="component" value="Unassembled WGS sequence"/>
</dbReference>
<feature type="domain" description="LamG-like jellyroll fold" evidence="4">
    <location>
        <begin position="34"/>
        <end position="168"/>
    </location>
</feature>
<keyword evidence="3" id="KW-0472">Membrane</keyword>
<feature type="transmembrane region" description="Helical" evidence="3">
    <location>
        <begin position="629"/>
        <end position="646"/>
    </location>
</feature>
<keyword evidence="2" id="KW-1015">Disulfide bond</keyword>
<dbReference type="GO" id="GO:0005975">
    <property type="term" value="P:carbohydrate metabolic process"/>
    <property type="evidence" value="ECO:0007669"/>
    <property type="project" value="UniProtKB-ARBA"/>
</dbReference>
<keyword evidence="1" id="KW-0732">Signal</keyword>
<organism evidence="5 6">
    <name type="scientific">Flavobacterium salmonis</name>
    <dbReference type="NCBI Taxonomy" id="2654844"/>
    <lineage>
        <taxon>Bacteria</taxon>
        <taxon>Pseudomonadati</taxon>
        <taxon>Bacteroidota</taxon>
        <taxon>Flavobacteriia</taxon>
        <taxon>Flavobacteriales</taxon>
        <taxon>Flavobacteriaceae</taxon>
        <taxon>Flavobacterium</taxon>
    </lineage>
</organism>
<evidence type="ECO:0000256" key="1">
    <source>
        <dbReference type="ARBA" id="ARBA00022729"/>
    </source>
</evidence>
<proteinExistence type="predicted"/>
<dbReference type="Pfam" id="PF13385">
    <property type="entry name" value="Laminin_G_3"/>
    <property type="match status" value="2"/>
</dbReference>
<comment type="caution">
    <text evidence="5">The sequence shown here is derived from an EMBL/GenBank/DDBJ whole genome shotgun (WGS) entry which is preliminary data.</text>
</comment>
<accession>A0A6V6Z1L5</accession>
<feature type="transmembrane region" description="Helical" evidence="3">
    <location>
        <begin position="600"/>
        <end position="623"/>
    </location>
</feature>
<reference evidence="5 6" key="1">
    <citation type="submission" date="2020-06" db="EMBL/GenBank/DDBJ databases">
        <authorList>
            <person name="Criscuolo A."/>
        </authorList>
    </citation>
    <scope>NUCLEOTIDE SEQUENCE [LARGE SCALE GENOMIC DNA]</scope>
    <source>
        <strain evidence="6">CIP 111411</strain>
    </source>
</reference>
<evidence type="ECO:0000259" key="4">
    <source>
        <dbReference type="SMART" id="SM00560"/>
    </source>
</evidence>
<evidence type="ECO:0000256" key="3">
    <source>
        <dbReference type="SAM" id="Phobius"/>
    </source>
</evidence>
<dbReference type="SMART" id="SM00560">
    <property type="entry name" value="LamGL"/>
    <property type="match status" value="1"/>
</dbReference>
<keyword evidence="3" id="KW-1133">Transmembrane helix</keyword>
<evidence type="ECO:0000313" key="5">
    <source>
        <dbReference type="EMBL" id="CAD0005667.1"/>
    </source>
</evidence>
<dbReference type="InterPro" id="IPR006558">
    <property type="entry name" value="LamG-like"/>
</dbReference>
<dbReference type="SUPFAM" id="SSF49899">
    <property type="entry name" value="Concanavalin A-like lectins/glucanases"/>
    <property type="match status" value="2"/>
</dbReference>
<dbReference type="GO" id="GO:0004553">
    <property type="term" value="F:hydrolase activity, hydrolyzing O-glycosyl compounds"/>
    <property type="evidence" value="ECO:0007669"/>
    <property type="project" value="UniProtKB-ARBA"/>
</dbReference>
<dbReference type="InterPro" id="IPR013320">
    <property type="entry name" value="ConA-like_dom_sf"/>
</dbReference>
<keyword evidence="6" id="KW-1185">Reference proteome</keyword>